<dbReference type="Pfam" id="PF00459">
    <property type="entry name" value="Inositol_P"/>
    <property type="match status" value="1"/>
</dbReference>
<name>A0A7X8TLP1_9MICC</name>
<dbReference type="RefSeq" id="WP_168888561.1">
    <property type="nucleotide sequence ID" value="NZ_JABAHY010000022.1"/>
</dbReference>
<keyword evidence="8" id="KW-1185">Reference proteome</keyword>
<proteinExistence type="inferred from homology"/>
<comment type="caution">
    <text evidence="7">The sequence shown here is derived from an EMBL/GenBank/DDBJ whole genome shotgun (WGS) entry which is preliminary data.</text>
</comment>
<dbReference type="PROSITE" id="PS00629">
    <property type="entry name" value="IMP_1"/>
    <property type="match status" value="1"/>
</dbReference>
<dbReference type="Gene3D" id="3.40.190.80">
    <property type="match status" value="1"/>
</dbReference>
<dbReference type="EMBL" id="JABAHY010000022">
    <property type="protein sequence ID" value="NLS11075.1"/>
    <property type="molecule type" value="Genomic_DNA"/>
</dbReference>
<evidence type="ECO:0000256" key="1">
    <source>
        <dbReference type="ARBA" id="ARBA00001946"/>
    </source>
</evidence>
<evidence type="ECO:0000256" key="3">
    <source>
        <dbReference type="ARBA" id="ARBA00022723"/>
    </source>
</evidence>
<evidence type="ECO:0000313" key="8">
    <source>
        <dbReference type="Proteomes" id="UP000523139"/>
    </source>
</evidence>
<feature type="binding site" evidence="6">
    <location>
        <position position="70"/>
    </location>
    <ligand>
        <name>Mg(2+)</name>
        <dbReference type="ChEBI" id="CHEBI:18420"/>
        <label>1</label>
        <note>catalytic</note>
    </ligand>
</feature>
<evidence type="ECO:0000256" key="6">
    <source>
        <dbReference type="PIRSR" id="PIRSR600760-2"/>
    </source>
</evidence>
<dbReference type="CDD" id="cd01637">
    <property type="entry name" value="IMPase_like"/>
    <property type="match status" value="1"/>
</dbReference>
<dbReference type="Proteomes" id="UP000523139">
    <property type="component" value="Unassembled WGS sequence"/>
</dbReference>
<comment type="cofactor">
    <cofactor evidence="1 6">
        <name>Mg(2+)</name>
        <dbReference type="ChEBI" id="CHEBI:18420"/>
    </cofactor>
</comment>
<feature type="binding site" evidence="6">
    <location>
        <position position="194"/>
    </location>
    <ligand>
        <name>Mg(2+)</name>
        <dbReference type="ChEBI" id="CHEBI:18420"/>
        <label>1</label>
        <note>catalytic</note>
    </ligand>
</feature>
<dbReference type="InterPro" id="IPR000760">
    <property type="entry name" value="Inositol_monophosphatase-like"/>
</dbReference>
<dbReference type="InterPro" id="IPR051090">
    <property type="entry name" value="Inositol_monoP_superfamily"/>
</dbReference>
<evidence type="ECO:0000313" key="7">
    <source>
        <dbReference type="EMBL" id="NLS11075.1"/>
    </source>
</evidence>
<comment type="similarity">
    <text evidence="2">Belongs to the inositol monophosphatase superfamily.</text>
</comment>
<keyword evidence="5 6" id="KW-0460">Magnesium</keyword>
<dbReference type="Gene3D" id="3.30.540.10">
    <property type="entry name" value="Fructose-1,6-Bisphosphatase, subunit A, domain 1"/>
    <property type="match status" value="1"/>
</dbReference>
<protein>
    <submittedName>
        <fullName evidence="7">Inositol monophosphatase family protein</fullName>
    </submittedName>
</protein>
<dbReference type="SUPFAM" id="SSF56655">
    <property type="entry name" value="Carbohydrate phosphatase"/>
    <property type="match status" value="1"/>
</dbReference>
<feature type="binding site" evidence="6">
    <location>
        <position position="90"/>
    </location>
    <ligand>
        <name>Mg(2+)</name>
        <dbReference type="ChEBI" id="CHEBI:18420"/>
        <label>2</label>
    </ligand>
</feature>
<dbReference type="GO" id="GO:0008441">
    <property type="term" value="F:3'(2'),5'-bisphosphate nucleotidase activity"/>
    <property type="evidence" value="ECO:0007669"/>
    <property type="project" value="TreeGrafter"/>
</dbReference>
<dbReference type="AlphaFoldDB" id="A0A7X8TLP1"/>
<reference evidence="7 8" key="1">
    <citation type="submission" date="2020-04" db="EMBL/GenBank/DDBJ databases">
        <title>Nesterenkonia sp. nov., isolated from marine sediment.</title>
        <authorList>
            <person name="Zhang G."/>
        </authorList>
    </citation>
    <scope>NUCLEOTIDE SEQUENCE [LARGE SCALE GENOMIC DNA]</scope>
    <source>
        <strain evidence="7 8">MY13</strain>
    </source>
</reference>
<dbReference type="GO" id="GO:0046872">
    <property type="term" value="F:metal ion binding"/>
    <property type="evidence" value="ECO:0007669"/>
    <property type="project" value="UniProtKB-KW"/>
</dbReference>
<sequence>MSHNSTAEARTALEGAYDLIIELQPRLDELRTEVTLKGDDTPVTAADKLVQNQVEEYLRGRLDDLTFVGEEDEAGWHEEPTGWVAVVDPIDGTENFASSLPEWGTAVAIFKDGEHAASMIALPELGKRLITGDEVSYRQSRITAFSSGISEELVRQISETPQSRLFGAAVYNLYNVVTGRLAQFVNPVGAFSWDLLAGLQLALEHGCKVTVDGKDYTGWYLDPGVKYAVDIRRP</sequence>
<dbReference type="PRINTS" id="PR00377">
    <property type="entry name" value="IMPHPHTASES"/>
</dbReference>
<feature type="binding site" evidence="6">
    <location>
        <position position="91"/>
    </location>
    <ligand>
        <name>Mg(2+)</name>
        <dbReference type="ChEBI" id="CHEBI:18420"/>
        <label>1</label>
        <note>catalytic</note>
    </ligand>
</feature>
<dbReference type="PANTHER" id="PTHR43200">
    <property type="entry name" value="PHOSPHATASE"/>
    <property type="match status" value="1"/>
</dbReference>
<accession>A0A7X8TLP1</accession>
<evidence type="ECO:0000256" key="2">
    <source>
        <dbReference type="ARBA" id="ARBA00009759"/>
    </source>
</evidence>
<feature type="binding site" evidence="6">
    <location>
        <position position="88"/>
    </location>
    <ligand>
        <name>Mg(2+)</name>
        <dbReference type="ChEBI" id="CHEBI:18420"/>
        <label>1</label>
        <note>catalytic</note>
    </ligand>
</feature>
<keyword evidence="3 6" id="KW-0479">Metal-binding</keyword>
<dbReference type="GO" id="GO:0000103">
    <property type="term" value="P:sulfate assimilation"/>
    <property type="evidence" value="ECO:0007669"/>
    <property type="project" value="TreeGrafter"/>
</dbReference>
<evidence type="ECO:0000256" key="4">
    <source>
        <dbReference type="ARBA" id="ARBA00022801"/>
    </source>
</evidence>
<keyword evidence="4" id="KW-0378">Hydrolase</keyword>
<dbReference type="PANTHER" id="PTHR43200:SF6">
    <property type="entry name" value="3'(2'),5'-BISPHOSPHATE NUCLEOTIDASE"/>
    <property type="match status" value="1"/>
</dbReference>
<gene>
    <name evidence="7" type="ORF">HGQ17_13935</name>
</gene>
<organism evidence="7 8">
    <name type="scientific">Nesterenkonia sedimenti</name>
    <dbReference type="NCBI Taxonomy" id="1463632"/>
    <lineage>
        <taxon>Bacteria</taxon>
        <taxon>Bacillati</taxon>
        <taxon>Actinomycetota</taxon>
        <taxon>Actinomycetes</taxon>
        <taxon>Micrococcales</taxon>
        <taxon>Micrococcaceae</taxon>
        <taxon>Nesterenkonia</taxon>
    </lineage>
</organism>
<evidence type="ECO:0000256" key="5">
    <source>
        <dbReference type="ARBA" id="ARBA00022842"/>
    </source>
</evidence>
<dbReference type="InterPro" id="IPR020583">
    <property type="entry name" value="Inositol_monoP_metal-BS"/>
</dbReference>